<keyword evidence="1" id="KW-0812">Transmembrane</keyword>
<dbReference type="EMBL" id="FPCH01000003">
    <property type="protein sequence ID" value="SFV38147.1"/>
    <property type="molecule type" value="Genomic_DNA"/>
</dbReference>
<evidence type="ECO:0000256" key="1">
    <source>
        <dbReference type="SAM" id="Phobius"/>
    </source>
</evidence>
<dbReference type="RefSeq" id="WP_092868999.1">
    <property type="nucleotide sequence ID" value="NZ_FPCH01000003.1"/>
</dbReference>
<dbReference type="STRING" id="51670.SAMN04488557_3550"/>
<dbReference type="OrthoDB" id="9790409at2"/>
<feature type="transmembrane region" description="Helical" evidence="1">
    <location>
        <begin position="111"/>
        <end position="133"/>
    </location>
</feature>
<evidence type="ECO:0000313" key="2">
    <source>
        <dbReference type="EMBL" id="SFV38147.1"/>
    </source>
</evidence>
<keyword evidence="3" id="KW-1185">Reference proteome</keyword>
<keyword evidence="1" id="KW-0472">Membrane</keyword>
<name>A0A1I7NU14_9HYPH</name>
<gene>
    <name evidence="2" type="ORF">SAMN04488557_3550</name>
</gene>
<dbReference type="Pfam" id="PF20398">
    <property type="entry name" value="DUF6691"/>
    <property type="match status" value="1"/>
</dbReference>
<evidence type="ECO:0008006" key="4">
    <source>
        <dbReference type="Google" id="ProtNLM"/>
    </source>
</evidence>
<dbReference type="InterPro" id="IPR046513">
    <property type="entry name" value="DUF6691"/>
</dbReference>
<feature type="transmembrane region" description="Helical" evidence="1">
    <location>
        <begin position="41"/>
        <end position="61"/>
    </location>
</feature>
<dbReference type="AlphaFoldDB" id="A0A1I7NU14"/>
<organism evidence="2 3">
    <name type="scientific">Hyphomicrobium facile</name>
    <dbReference type="NCBI Taxonomy" id="51670"/>
    <lineage>
        <taxon>Bacteria</taxon>
        <taxon>Pseudomonadati</taxon>
        <taxon>Pseudomonadota</taxon>
        <taxon>Alphaproteobacteria</taxon>
        <taxon>Hyphomicrobiales</taxon>
        <taxon>Hyphomicrobiaceae</taxon>
        <taxon>Hyphomicrobium</taxon>
    </lineage>
</organism>
<proteinExistence type="predicted"/>
<protein>
    <recommendedName>
        <fullName evidence="4">Sulphur transport domain-containing protein</fullName>
    </recommendedName>
</protein>
<dbReference type="Proteomes" id="UP000199423">
    <property type="component" value="Unassembled WGS sequence"/>
</dbReference>
<evidence type="ECO:0000313" key="3">
    <source>
        <dbReference type="Proteomes" id="UP000199423"/>
    </source>
</evidence>
<reference evidence="3" key="1">
    <citation type="submission" date="2016-10" db="EMBL/GenBank/DDBJ databases">
        <authorList>
            <person name="Varghese N."/>
            <person name="Submissions S."/>
        </authorList>
    </citation>
    <scope>NUCLEOTIDE SEQUENCE [LARGE SCALE GENOMIC DNA]</scope>
    <source>
        <strain evidence="3">DSM 1565</strain>
    </source>
</reference>
<feature type="transmembrane region" description="Helical" evidence="1">
    <location>
        <begin position="82"/>
        <end position="105"/>
    </location>
</feature>
<accession>A0A1I7NU14</accession>
<sequence length="143" mass="14842">MSLVVNLAAGLIFGIGLVISGMANPAKVLNFLDVAGSWDPSLAFVMLGAIAVTATGYHFVLRRPKPLLDSGFHLPVQNNIDRPLVIGSAIFGLGWGLFGFCPGPAVTSLGLAATGTLVFVPTMLIGIVAASLVRKRPSEIKEA</sequence>
<keyword evidence="1" id="KW-1133">Transmembrane helix</keyword>